<accession>A0A519BD56</accession>
<sequence length="342" mass="38168">MFSRLFNSFSFKQRAILLYALLISYLLVSVVILIDRSREFPTMLSLGALAFFFGLKHALDADHIAAIDNTTRKIMNDGKKPVGVGFFFSLGHSVSVFVLTIITIIIGKFVVKAYPELGDIGGLIGTGVSALFLYLIAFMNVIILISIIKIAKDFKNLKNKKIEEELLKRGFMFRYFSGIMKLITSSWQMFFVGVLFGIGFDTASEVAILSMSALFASSGHPFIDVMILPLIFSAGMMMLDSTDGVIMQYAYSWAFLNPVRKIFYNISITSISVFLAFCIGTIEWLQVIGMEFNLRGEPWDFFNNVSFGMLGGAIAIILTSAWLLSLAVYKLSRVEERYNGGE</sequence>
<dbReference type="Proteomes" id="UP000320813">
    <property type="component" value="Unassembled WGS sequence"/>
</dbReference>
<dbReference type="AlphaFoldDB" id="A0A519BD56"/>
<feature type="transmembrane region" description="Helical" evidence="8">
    <location>
        <begin position="305"/>
        <end position="329"/>
    </location>
</feature>
<protein>
    <recommendedName>
        <fullName evidence="8">Nickel/cobalt efflux system</fullName>
    </recommendedName>
</protein>
<comment type="subcellular location">
    <subcellularLocation>
        <location evidence="8">Cell membrane</location>
        <topology evidence="8">Multi-pass membrane protein</topology>
    </subcellularLocation>
    <subcellularLocation>
        <location evidence="1">Endomembrane system</location>
        <topology evidence="1">Multi-pass membrane protein</topology>
    </subcellularLocation>
</comment>
<evidence type="ECO:0000256" key="2">
    <source>
        <dbReference type="ARBA" id="ARBA00010892"/>
    </source>
</evidence>
<keyword evidence="7 8" id="KW-0472">Membrane</keyword>
<feature type="transmembrane region" description="Helical" evidence="8">
    <location>
        <begin position="16"/>
        <end position="34"/>
    </location>
</feature>
<dbReference type="GO" id="GO:0015099">
    <property type="term" value="F:nickel cation transmembrane transporter activity"/>
    <property type="evidence" value="ECO:0007669"/>
    <property type="project" value="UniProtKB-UniRule"/>
</dbReference>
<dbReference type="PANTHER" id="PTHR31611:SF0">
    <property type="entry name" value="HIGH-AFFINITY NICKEL TRANSPORT PROTEIN NIC1"/>
    <property type="match status" value="1"/>
</dbReference>
<gene>
    <name evidence="9" type="ORF">EVJ47_02655</name>
</gene>
<dbReference type="Pfam" id="PF03824">
    <property type="entry name" value="NicO"/>
    <property type="match status" value="1"/>
</dbReference>
<feature type="transmembrane region" description="Helical" evidence="8">
    <location>
        <begin position="131"/>
        <end position="151"/>
    </location>
</feature>
<evidence type="ECO:0000313" key="9">
    <source>
        <dbReference type="EMBL" id="RZD15187.1"/>
    </source>
</evidence>
<feature type="transmembrane region" description="Helical" evidence="8">
    <location>
        <begin position="220"/>
        <end position="241"/>
    </location>
</feature>
<evidence type="ECO:0000256" key="1">
    <source>
        <dbReference type="ARBA" id="ARBA00004127"/>
    </source>
</evidence>
<evidence type="ECO:0000256" key="4">
    <source>
        <dbReference type="ARBA" id="ARBA00022596"/>
    </source>
</evidence>
<dbReference type="PANTHER" id="PTHR31611">
    <property type="entry name" value="HIGH-AFFINITY NICKEL TRANSPORT PROTEIN NIC1"/>
    <property type="match status" value="1"/>
</dbReference>
<comment type="caution">
    <text evidence="9">The sequence shown here is derived from an EMBL/GenBank/DDBJ whole genome shotgun (WGS) entry which is preliminary data.</text>
</comment>
<keyword evidence="6 8" id="KW-1133">Transmembrane helix</keyword>
<evidence type="ECO:0000256" key="8">
    <source>
        <dbReference type="RuleBase" id="RU362101"/>
    </source>
</evidence>
<proteinExistence type="inferred from homology"/>
<evidence type="ECO:0000256" key="6">
    <source>
        <dbReference type="ARBA" id="ARBA00022989"/>
    </source>
</evidence>
<dbReference type="EMBL" id="SGBD01000001">
    <property type="protein sequence ID" value="RZD15187.1"/>
    <property type="molecule type" value="Genomic_DNA"/>
</dbReference>
<keyword evidence="3 8" id="KW-0813">Transport</keyword>
<comment type="similarity">
    <text evidence="2 8">Belongs to the NiCoT transporter (TC 2.A.52) family.</text>
</comment>
<evidence type="ECO:0000256" key="5">
    <source>
        <dbReference type="ARBA" id="ARBA00022692"/>
    </source>
</evidence>
<name>A0A519BD56_9DELT</name>
<feature type="transmembrane region" description="Helical" evidence="8">
    <location>
        <begin position="172"/>
        <end position="200"/>
    </location>
</feature>
<organism evidence="9 10">
    <name type="scientific">Candidatus Acidulodesulfobacterium ferriphilum</name>
    <dbReference type="NCBI Taxonomy" id="2597223"/>
    <lineage>
        <taxon>Bacteria</taxon>
        <taxon>Deltaproteobacteria</taxon>
        <taxon>Candidatus Acidulodesulfobacterales</taxon>
        <taxon>Candidatus Acidulodesulfobacterium</taxon>
    </lineage>
</organism>
<dbReference type="GO" id="GO:0005886">
    <property type="term" value="C:plasma membrane"/>
    <property type="evidence" value="ECO:0007669"/>
    <property type="project" value="UniProtKB-SubCell"/>
</dbReference>
<feature type="transmembrane region" description="Helical" evidence="8">
    <location>
        <begin position="262"/>
        <end position="285"/>
    </location>
</feature>
<evidence type="ECO:0000256" key="7">
    <source>
        <dbReference type="ARBA" id="ARBA00023136"/>
    </source>
</evidence>
<evidence type="ECO:0000313" key="10">
    <source>
        <dbReference type="Proteomes" id="UP000320813"/>
    </source>
</evidence>
<dbReference type="GO" id="GO:0012505">
    <property type="term" value="C:endomembrane system"/>
    <property type="evidence" value="ECO:0007669"/>
    <property type="project" value="UniProtKB-SubCell"/>
</dbReference>
<dbReference type="InterPro" id="IPR011541">
    <property type="entry name" value="Ni/Co_transpt_high_affinity"/>
</dbReference>
<reference evidence="9 10" key="1">
    <citation type="submission" date="2019-01" db="EMBL/GenBank/DDBJ databases">
        <title>Insights into ecological role of a new deltaproteobacterial order Candidatus Sinidesulfobacterales (Sva0485) by metagenomics and metatranscriptomics.</title>
        <authorList>
            <person name="Tan S."/>
            <person name="Liu J."/>
            <person name="Fang Y."/>
            <person name="Hedlund B.P."/>
            <person name="Lian Z.H."/>
            <person name="Huang L.Y."/>
            <person name="Li J.T."/>
            <person name="Huang L.N."/>
            <person name="Li W.J."/>
            <person name="Jiang H.C."/>
            <person name="Dong H.L."/>
            <person name="Shu W.S."/>
        </authorList>
    </citation>
    <scope>NUCLEOTIDE SEQUENCE [LARGE SCALE GENOMIC DNA]</scope>
    <source>
        <strain evidence="9">AP3</strain>
    </source>
</reference>
<keyword evidence="4" id="KW-0533">Nickel</keyword>
<keyword evidence="5 8" id="KW-0812">Transmembrane</keyword>
<evidence type="ECO:0000256" key="3">
    <source>
        <dbReference type="ARBA" id="ARBA00022448"/>
    </source>
</evidence>
<dbReference type="InterPro" id="IPR004688">
    <property type="entry name" value="Ni/Co_transpt"/>
</dbReference>
<feature type="transmembrane region" description="Helical" evidence="8">
    <location>
        <begin position="82"/>
        <end position="111"/>
    </location>
</feature>